<comment type="similarity">
    <text evidence="1">Belongs to the short-chain dehydrogenases/reductases (SDR) family.</text>
</comment>
<evidence type="ECO:0000256" key="2">
    <source>
        <dbReference type="ARBA" id="ARBA00022857"/>
    </source>
</evidence>
<dbReference type="PRINTS" id="PR00081">
    <property type="entry name" value="GDHRDH"/>
</dbReference>
<organism evidence="4 5">
    <name type="scientific">Aphanomyces euteiches</name>
    <dbReference type="NCBI Taxonomy" id="100861"/>
    <lineage>
        <taxon>Eukaryota</taxon>
        <taxon>Sar</taxon>
        <taxon>Stramenopiles</taxon>
        <taxon>Oomycota</taxon>
        <taxon>Saprolegniomycetes</taxon>
        <taxon>Saprolegniales</taxon>
        <taxon>Verrucalvaceae</taxon>
        <taxon>Aphanomyces</taxon>
    </lineage>
</organism>
<sequence length="309" mass="33811">MTFSIEDIPDQTGRVAIVTGGTAGLGLESVIQLARKGAHVIFTARSTSRGQEALEKIKAAPAPAPCKVEFAVAENADLASVDAFASDFLARNLPLHILLLNAGVSMRPYRVIEGVESTLFINQVAHQLLAIRFLPLLERSAPSRVVIVSSTAHESITTLDLELPSKSNYDSFTANKTSKLANILLAHGLLQRTDRSKVFINSVHPGNVASDIFKTGAHFPQFPWPIRPILERFCGFFFNLFGSSTQQGALTQLYVATSPEIIKNAWQGQYFTPVAKLDKATPTSRDPELVDKSWKWTNDVIARVLGKQQ</sequence>
<reference evidence="4 5" key="1">
    <citation type="submission" date="2019-07" db="EMBL/GenBank/DDBJ databases">
        <title>Genomics analysis of Aphanomyces spp. identifies a new class of oomycete effector associated with host adaptation.</title>
        <authorList>
            <person name="Gaulin E."/>
        </authorList>
    </citation>
    <scope>NUCLEOTIDE SEQUENCE [LARGE SCALE GENOMIC DNA]</scope>
    <source>
        <strain evidence="4 5">ATCC 201684</strain>
    </source>
</reference>
<keyword evidence="3" id="KW-0560">Oxidoreductase</keyword>
<keyword evidence="5" id="KW-1185">Reference proteome</keyword>
<dbReference type="SUPFAM" id="SSF51735">
    <property type="entry name" value="NAD(P)-binding Rossmann-fold domains"/>
    <property type="match status" value="1"/>
</dbReference>
<dbReference type="PANTHER" id="PTHR24320">
    <property type="entry name" value="RETINOL DEHYDROGENASE"/>
    <property type="match status" value="1"/>
</dbReference>
<evidence type="ECO:0000313" key="5">
    <source>
        <dbReference type="Proteomes" id="UP000481153"/>
    </source>
</evidence>
<keyword evidence="2" id="KW-0521">NADP</keyword>
<evidence type="ECO:0000256" key="3">
    <source>
        <dbReference type="ARBA" id="ARBA00023002"/>
    </source>
</evidence>
<dbReference type="GO" id="GO:0016491">
    <property type="term" value="F:oxidoreductase activity"/>
    <property type="evidence" value="ECO:0007669"/>
    <property type="project" value="UniProtKB-KW"/>
</dbReference>
<dbReference type="PANTHER" id="PTHR24320:SF282">
    <property type="entry name" value="WW DOMAIN-CONTAINING OXIDOREDUCTASE"/>
    <property type="match status" value="1"/>
</dbReference>
<proteinExistence type="inferred from homology"/>
<name>A0A6G0WRI9_9STRA</name>
<comment type="caution">
    <text evidence="4">The sequence shown here is derived from an EMBL/GenBank/DDBJ whole genome shotgun (WGS) entry which is preliminary data.</text>
</comment>
<evidence type="ECO:0000256" key="1">
    <source>
        <dbReference type="ARBA" id="ARBA00006484"/>
    </source>
</evidence>
<evidence type="ECO:0008006" key="6">
    <source>
        <dbReference type="Google" id="ProtNLM"/>
    </source>
</evidence>
<dbReference type="InterPro" id="IPR036291">
    <property type="entry name" value="NAD(P)-bd_dom_sf"/>
</dbReference>
<dbReference type="EMBL" id="VJMJ01000157">
    <property type="protein sequence ID" value="KAF0730050.1"/>
    <property type="molecule type" value="Genomic_DNA"/>
</dbReference>
<dbReference type="AlphaFoldDB" id="A0A6G0WRI9"/>
<dbReference type="Gene3D" id="3.40.50.720">
    <property type="entry name" value="NAD(P)-binding Rossmann-like Domain"/>
    <property type="match status" value="1"/>
</dbReference>
<dbReference type="Proteomes" id="UP000481153">
    <property type="component" value="Unassembled WGS sequence"/>
</dbReference>
<protein>
    <recommendedName>
        <fullName evidence="6">Ketoreductase (KR) domain-containing protein</fullName>
    </recommendedName>
</protein>
<dbReference type="Pfam" id="PF00106">
    <property type="entry name" value="adh_short"/>
    <property type="match status" value="1"/>
</dbReference>
<dbReference type="InterPro" id="IPR002347">
    <property type="entry name" value="SDR_fam"/>
</dbReference>
<evidence type="ECO:0000313" key="4">
    <source>
        <dbReference type="EMBL" id="KAF0730050.1"/>
    </source>
</evidence>
<dbReference type="VEuPathDB" id="FungiDB:AeMF1_004848"/>
<accession>A0A6G0WRI9</accession>
<gene>
    <name evidence="4" type="ORF">Ae201684_012448</name>
</gene>